<evidence type="ECO:0000313" key="2">
    <source>
        <dbReference type="EMBL" id="CRH07203.1"/>
    </source>
</evidence>
<organism evidence="2">
    <name type="scientific">Magnetococcus massalia (strain MO-1)</name>
    <dbReference type="NCBI Taxonomy" id="451514"/>
    <lineage>
        <taxon>Bacteria</taxon>
        <taxon>Pseudomonadati</taxon>
        <taxon>Pseudomonadota</taxon>
        <taxon>Magnetococcia</taxon>
        <taxon>Magnetococcales</taxon>
        <taxon>Magnetococcaceae</taxon>
        <taxon>Magnetococcus</taxon>
    </lineage>
</organism>
<keyword evidence="2" id="KW-0489">Methyltransferase</keyword>
<protein>
    <submittedName>
        <fullName evidence="2">CheR-type protein glutamate methyltransferase</fullName>
        <ecNumber evidence="2">2.1.1.80</ecNumber>
    </submittedName>
</protein>
<dbReference type="SUPFAM" id="SSF47757">
    <property type="entry name" value="Chemotaxis receptor methyltransferase CheR, N-terminal domain"/>
    <property type="match status" value="1"/>
</dbReference>
<dbReference type="PANTHER" id="PTHR24422">
    <property type="entry name" value="CHEMOTAXIS PROTEIN METHYLTRANSFERASE"/>
    <property type="match status" value="1"/>
</dbReference>
<dbReference type="AlphaFoldDB" id="A0A1S7LLC1"/>
<dbReference type="InterPro" id="IPR029063">
    <property type="entry name" value="SAM-dependent_MTases_sf"/>
</dbReference>
<dbReference type="PANTHER" id="PTHR24422:SF8">
    <property type="entry name" value="CHEMOTAXIS PROTEIN"/>
    <property type="match status" value="1"/>
</dbReference>
<dbReference type="SMART" id="SM00138">
    <property type="entry name" value="MeTrc"/>
    <property type="match status" value="1"/>
</dbReference>
<dbReference type="EC" id="2.1.1.80" evidence="2"/>
<dbReference type="Gene3D" id="3.40.50.150">
    <property type="entry name" value="Vaccinia Virus protein VP39"/>
    <property type="match status" value="1"/>
</dbReference>
<proteinExistence type="predicted"/>
<dbReference type="InterPro" id="IPR000780">
    <property type="entry name" value="CheR_MeTrfase"/>
</dbReference>
<sequence>MDQAEIEAIEIELLLEALKRRYGYDFHNYAQASLKRRIERFMALAGYQRIAELIPAVMDSHELMQSLVNGFSVPVTEMFRDPHVFVTLREQVIPLLKTYPFLNIWHAGCATGEEVYSLAILLHEEGLLDRCQIFATDFNQESLAKAQEGVFSLDRIRDFTLNYQAAQGKGSFSDYYHARYNRAKMVDHLKQNITFAPHNLVTDGVFIRVQLILCRNVLIYFDKRLQNRVLGLFHDALERGGFLCLGRQESLRFTDVEEDFSCFTQKECIYRRVGGHTPSPKSP</sequence>
<dbReference type="Pfam" id="PF01739">
    <property type="entry name" value="CheR"/>
    <property type="match status" value="1"/>
</dbReference>
<dbReference type="InterPro" id="IPR022642">
    <property type="entry name" value="CheR_C"/>
</dbReference>
<dbReference type="EMBL" id="LO017727">
    <property type="protein sequence ID" value="CRH07203.1"/>
    <property type="molecule type" value="Genomic_DNA"/>
</dbReference>
<dbReference type="PRINTS" id="PR00996">
    <property type="entry name" value="CHERMTFRASE"/>
</dbReference>
<dbReference type="PROSITE" id="PS50123">
    <property type="entry name" value="CHER"/>
    <property type="match status" value="1"/>
</dbReference>
<dbReference type="Pfam" id="PF03705">
    <property type="entry name" value="CheR_N"/>
    <property type="match status" value="1"/>
</dbReference>
<dbReference type="SUPFAM" id="SSF53335">
    <property type="entry name" value="S-adenosyl-L-methionine-dependent methyltransferases"/>
    <property type="match status" value="1"/>
</dbReference>
<reference evidence="2" key="1">
    <citation type="submission" date="2015-04" db="EMBL/GenBank/DDBJ databases">
        <authorList>
            <person name="Syromyatnikov M.Y."/>
            <person name="Popov V.N."/>
        </authorList>
    </citation>
    <scope>NUCLEOTIDE SEQUENCE</scope>
    <source>
        <strain evidence="2">MO-1</strain>
    </source>
</reference>
<dbReference type="InterPro" id="IPR022641">
    <property type="entry name" value="CheR_N"/>
</dbReference>
<dbReference type="GO" id="GO:0008983">
    <property type="term" value="F:protein-glutamate O-methyltransferase activity"/>
    <property type="evidence" value="ECO:0007669"/>
    <property type="project" value="UniProtKB-EC"/>
</dbReference>
<dbReference type="GO" id="GO:0032259">
    <property type="term" value="P:methylation"/>
    <property type="evidence" value="ECO:0007669"/>
    <property type="project" value="UniProtKB-KW"/>
</dbReference>
<gene>
    <name evidence="2" type="ORF">MAGMO_3059</name>
</gene>
<keyword evidence="2" id="KW-0808">Transferase</keyword>
<name>A0A1S7LLC1_MAGMO</name>
<evidence type="ECO:0000259" key="1">
    <source>
        <dbReference type="PROSITE" id="PS50123"/>
    </source>
</evidence>
<feature type="domain" description="CheR-type methyltransferase" evidence="1">
    <location>
        <begin position="1"/>
        <end position="276"/>
    </location>
</feature>
<accession>A0A1S7LLC1</accession>
<dbReference type="InterPro" id="IPR050903">
    <property type="entry name" value="Bact_Chemotaxis_MeTrfase"/>
</dbReference>